<dbReference type="InterPro" id="IPR013043">
    <property type="entry name" value="DUF1595"/>
</dbReference>
<proteinExistence type="predicted"/>
<feature type="domain" description="DUF1592" evidence="3">
    <location>
        <begin position="219"/>
        <end position="347"/>
    </location>
</feature>
<feature type="signal peptide" evidence="1">
    <location>
        <begin position="1"/>
        <end position="22"/>
    </location>
</feature>
<evidence type="ECO:0000259" key="4">
    <source>
        <dbReference type="Pfam" id="PF07637"/>
    </source>
</evidence>
<organism evidence="5 6">
    <name type="scientific">Polyangium jinanense</name>
    <dbReference type="NCBI Taxonomy" id="2829994"/>
    <lineage>
        <taxon>Bacteria</taxon>
        <taxon>Pseudomonadati</taxon>
        <taxon>Myxococcota</taxon>
        <taxon>Polyangia</taxon>
        <taxon>Polyangiales</taxon>
        <taxon>Polyangiaceae</taxon>
        <taxon>Polyangium</taxon>
    </lineage>
</organism>
<evidence type="ECO:0000259" key="3">
    <source>
        <dbReference type="Pfam" id="PF07631"/>
    </source>
</evidence>
<name>A0A9X3WYE0_9BACT</name>
<sequence>MKKLAKAHAGGWLAVLACTAVSCVGTIGGPDPSENERTRLTYACTEQRKLSRGVTFDHMRRLSHAELVHTLGALLGESIIGDAEIQTKLSGLPVDEMVIAGDFTDNPPVGTALALSQVSKRAVELAMASPTWKTDHLPSCAGTSPLTDACVEEVVEQFGGQVWRRDLSPDEVQSYLSYYHEAGADMGGLSYLLRRLLQSPSLVFHIEEGAEIKNGRIRLTDFEVASRISYLTQNTMPDDALMKAARSGELQSLEGVQAHVERLLAGEKAHIKVRDFFRYYARLGTVPDPMPAVGAQIGIPDTSGLGDEMRQEAFDFFEHVFWSEEGTFNELMTSSAAFPRSEAMARIFDTEVVSSEEPVASASSHPGLLHRPALLTNAGGRTSPIVRGARLRKAFLCDEMGMPDPAAVAERKNEVGDIENMSNRDKTTKLTDAPACIACHARVNGIGFAFEGFDQLGAKRSVELVFNEQGEPGATWPIDTTAQDPELEPGGPENLSDSVELALAMSESYKARACISRRLFEYYHASTVDIESDSCILSEGEARSQSGTLQSVLLATIANEDIFWKQEP</sequence>
<keyword evidence="6" id="KW-1185">Reference proteome</keyword>
<reference evidence="5 6" key="1">
    <citation type="submission" date="2021-04" db="EMBL/GenBank/DDBJ databases">
        <title>Genome analysis of Polyangium sp.</title>
        <authorList>
            <person name="Li Y."/>
            <person name="Wang J."/>
        </authorList>
    </citation>
    <scope>NUCLEOTIDE SEQUENCE [LARGE SCALE GENOMIC DNA]</scope>
    <source>
        <strain evidence="5 6">SDU14</strain>
    </source>
</reference>
<dbReference type="AlphaFoldDB" id="A0A9X3WYE0"/>
<feature type="chain" id="PRO_5040885048" evidence="1">
    <location>
        <begin position="23"/>
        <end position="568"/>
    </location>
</feature>
<dbReference type="Pfam" id="PF07631">
    <property type="entry name" value="PSD4"/>
    <property type="match status" value="1"/>
</dbReference>
<feature type="domain" description="DUF1588" evidence="2">
    <location>
        <begin position="367"/>
        <end position="461"/>
    </location>
</feature>
<evidence type="ECO:0000313" key="5">
    <source>
        <dbReference type="EMBL" id="MDC3979510.1"/>
    </source>
</evidence>
<accession>A0A9X3WYE0</accession>
<evidence type="ECO:0000259" key="2">
    <source>
        <dbReference type="Pfam" id="PF07627"/>
    </source>
</evidence>
<dbReference type="EMBL" id="JAGTJJ010000001">
    <property type="protein sequence ID" value="MDC3979510.1"/>
    <property type="molecule type" value="Genomic_DNA"/>
</dbReference>
<comment type="caution">
    <text evidence="5">The sequence shown here is derived from an EMBL/GenBank/DDBJ whole genome shotgun (WGS) entry which is preliminary data.</text>
</comment>
<dbReference type="Pfam" id="PF07637">
    <property type="entry name" value="PSD5"/>
    <property type="match status" value="1"/>
</dbReference>
<evidence type="ECO:0000313" key="6">
    <source>
        <dbReference type="Proteomes" id="UP001151081"/>
    </source>
</evidence>
<dbReference type="PROSITE" id="PS51257">
    <property type="entry name" value="PROKAR_LIPOPROTEIN"/>
    <property type="match status" value="1"/>
</dbReference>
<feature type="domain" description="DUF1595" evidence="4">
    <location>
        <begin position="150"/>
        <end position="207"/>
    </location>
</feature>
<protein>
    <submittedName>
        <fullName evidence="5">DUF1592 domain-containing protein</fullName>
    </submittedName>
</protein>
<dbReference type="RefSeq" id="WP_272418067.1">
    <property type="nucleotide sequence ID" value="NZ_JAGTJJ010000001.1"/>
</dbReference>
<evidence type="ECO:0000256" key="1">
    <source>
        <dbReference type="SAM" id="SignalP"/>
    </source>
</evidence>
<dbReference type="InterPro" id="IPR013039">
    <property type="entry name" value="DUF1588"/>
</dbReference>
<dbReference type="InterPro" id="IPR013042">
    <property type="entry name" value="DUF1592"/>
</dbReference>
<gene>
    <name evidence="5" type="ORF">KEG57_03295</name>
</gene>
<dbReference type="Pfam" id="PF07627">
    <property type="entry name" value="PSCyt3"/>
    <property type="match status" value="1"/>
</dbReference>
<keyword evidence="1" id="KW-0732">Signal</keyword>
<dbReference type="Proteomes" id="UP001151081">
    <property type="component" value="Unassembled WGS sequence"/>
</dbReference>